<evidence type="ECO:0000313" key="3">
    <source>
        <dbReference type="EMBL" id="MFD1327890.1"/>
    </source>
</evidence>
<name>A0ABW3YVG0_MYCRA</name>
<feature type="region of interest" description="Disordered" evidence="1">
    <location>
        <begin position="30"/>
        <end position="50"/>
    </location>
</feature>
<feature type="compositionally biased region" description="Low complexity" evidence="1">
    <location>
        <begin position="38"/>
        <end position="50"/>
    </location>
</feature>
<dbReference type="Proteomes" id="UP001597173">
    <property type="component" value="Unassembled WGS sequence"/>
</dbReference>
<proteinExistence type="predicted"/>
<evidence type="ECO:0000256" key="1">
    <source>
        <dbReference type="SAM" id="MobiDB-lite"/>
    </source>
</evidence>
<dbReference type="EMBL" id="JBHTNF010000003">
    <property type="protein sequence ID" value="MFD1327890.1"/>
    <property type="molecule type" value="Genomic_DNA"/>
</dbReference>
<organism evidence="3 4">
    <name type="scientific">Mycoplana ramosa</name>
    <name type="common">Mycoplana bullata</name>
    <dbReference type="NCBI Taxonomy" id="40837"/>
    <lineage>
        <taxon>Bacteria</taxon>
        <taxon>Pseudomonadati</taxon>
        <taxon>Pseudomonadota</taxon>
        <taxon>Alphaproteobacteria</taxon>
        <taxon>Hyphomicrobiales</taxon>
        <taxon>Rhizobiaceae</taxon>
        <taxon>Mycoplana</taxon>
    </lineage>
</organism>
<comment type="caution">
    <text evidence="3">The sequence shown here is derived from an EMBL/GenBank/DDBJ whole genome shotgun (WGS) entry which is preliminary data.</text>
</comment>
<feature type="signal peptide" evidence="2">
    <location>
        <begin position="1"/>
        <end position="28"/>
    </location>
</feature>
<accession>A0ABW3YVG0</accession>
<evidence type="ECO:0000313" key="4">
    <source>
        <dbReference type="Proteomes" id="UP001597173"/>
    </source>
</evidence>
<keyword evidence="2" id="KW-0732">Signal</keyword>
<reference evidence="4" key="1">
    <citation type="journal article" date="2019" name="Int. J. Syst. Evol. Microbiol.">
        <title>The Global Catalogue of Microorganisms (GCM) 10K type strain sequencing project: providing services to taxonomists for standard genome sequencing and annotation.</title>
        <authorList>
            <consortium name="The Broad Institute Genomics Platform"/>
            <consortium name="The Broad Institute Genome Sequencing Center for Infectious Disease"/>
            <person name="Wu L."/>
            <person name="Ma J."/>
        </authorList>
    </citation>
    <scope>NUCLEOTIDE SEQUENCE [LARGE SCALE GENOMIC DNA]</scope>
    <source>
        <strain evidence="4">CCUG 55609</strain>
    </source>
</reference>
<sequence>MSLFSRGCMMAVALAVTVPFVMSMPVEARDRHDGSGHNGFSNGSVSGGNMSRVWRRNHQARNDDNHRHRNRDRNVLGRDIVGGNLFRDNHRWRRDWRGGNDWRFGRNWQVARPDWVEQPDLLRNRVRPYYAGPYRPYYAGQYEDRERFNNNFYGGSISAYDDPGNGMYFYVDGYGDGMGDQGGYPVRPANNAKVIIVSPETETSSCSFEAGVCVIRP</sequence>
<gene>
    <name evidence="3" type="ORF">ACFQ33_08275</name>
</gene>
<dbReference type="RefSeq" id="WP_374836731.1">
    <property type="nucleotide sequence ID" value="NZ_JBHEEW010000003.1"/>
</dbReference>
<evidence type="ECO:0000256" key="2">
    <source>
        <dbReference type="SAM" id="SignalP"/>
    </source>
</evidence>
<protein>
    <submittedName>
        <fullName evidence="3">Uncharacterized protein</fullName>
    </submittedName>
</protein>
<feature type="chain" id="PRO_5045418881" evidence="2">
    <location>
        <begin position="29"/>
        <end position="217"/>
    </location>
</feature>
<keyword evidence="4" id="KW-1185">Reference proteome</keyword>